<evidence type="ECO:0000313" key="2">
    <source>
        <dbReference type="EMBL" id="MBK1783722.1"/>
    </source>
</evidence>
<keyword evidence="3" id="KW-1185">Reference proteome</keyword>
<dbReference type="Pfam" id="PF12697">
    <property type="entry name" value="Abhydrolase_6"/>
    <property type="match status" value="1"/>
</dbReference>
<dbReference type="InterPro" id="IPR029058">
    <property type="entry name" value="AB_hydrolase_fold"/>
</dbReference>
<feature type="domain" description="AB hydrolase-1" evidence="1">
    <location>
        <begin position="24"/>
        <end position="220"/>
    </location>
</feature>
<organism evidence="2 3">
    <name type="scientific">Prauserella cavernicola</name>
    <dbReference type="NCBI Taxonomy" id="2800127"/>
    <lineage>
        <taxon>Bacteria</taxon>
        <taxon>Bacillati</taxon>
        <taxon>Actinomycetota</taxon>
        <taxon>Actinomycetes</taxon>
        <taxon>Pseudonocardiales</taxon>
        <taxon>Pseudonocardiaceae</taxon>
        <taxon>Prauserella</taxon>
    </lineage>
</organism>
<evidence type="ECO:0000259" key="1">
    <source>
        <dbReference type="Pfam" id="PF12697"/>
    </source>
</evidence>
<comment type="caution">
    <text evidence="2">The sequence shown here is derived from an EMBL/GenBank/DDBJ whole genome shotgun (WGS) entry which is preliminary data.</text>
</comment>
<protein>
    <submittedName>
        <fullName evidence="2">Lysophospholipase</fullName>
    </submittedName>
</protein>
<sequence>MGMTDHATGLHWSEPDGINPRATLVVLPGRGERPAVYERFGRRLSADGYRVHALGDASVDPEAVTAAVKTLLADDTLPAPHVLIGSDTGALLASRLQATGTVRVAGLVLAGLPSGAGQAPRDWDEELASRTACPAHRKWISDEQRLTPGALAAIPETLRLDAELPAVDVPVLGVHGAEDPLSPLAGARARYARLPRASLVAVAGGRHDALNDATHRIAAARIVLFVEELLGNTSEVLP</sequence>
<name>A0A934QPE5_9PSEU</name>
<dbReference type="InterPro" id="IPR000073">
    <property type="entry name" value="AB_hydrolase_1"/>
</dbReference>
<reference evidence="2" key="1">
    <citation type="submission" date="2020-12" db="EMBL/GenBank/DDBJ databases">
        <title>Prauserella sp. ASG 168, a novel actinomycete isolated from cave rock.</title>
        <authorList>
            <person name="Suriyachadkun C."/>
        </authorList>
    </citation>
    <scope>NUCLEOTIDE SEQUENCE</scope>
    <source>
        <strain evidence="2">ASG 168</strain>
    </source>
</reference>
<gene>
    <name evidence="2" type="ORF">JHE00_05225</name>
</gene>
<dbReference type="Proteomes" id="UP000635245">
    <property type="component" value="Unassembled WGS sequence"/>
</dbReference>
<dbReference type="EMBL" id="JAENJH010000001">
    <property type="protein sequence ID" value="MBK1783722.1"/>
    <property type="molecule type" value="Genomic_DNA"/>
</dbReference>
<accession>A0A934QPE5</accession>
<evidence type="ECO:0000313" key="3">
    <source>
        <dbReference type="Proteomes" id="UP000635245"/>
    </source>
</evidence>
<dbReference type="AlphaFoldDB" id="A0A934QPE5"/>
<dbReference type="GO" id="GO:0003824">
    <property type="term" value="F:catalytic activity"/>
    <property type="evidence" value="ECO:0007669"/>
    <property type="project" value="UniProtKB-ARBA"/>
</dbReference>
<dbReference type="SUPFAM" id="SSF53474">
    <property type="entry name" value="alpha/beta-Hydrolases"/>
    <property type="match status" value="1"/>
</dbReference>
<proteinExistence type="predicted"/>
<dbReference type="Gene3D" id="3.40.50.1820">
    <property type="entry name" value="alpha/beta hydrolase"/>
    <property type="match status" value="1"/>
</dbReference>